<dbReference type="AlphaFoldDB" id="A0A1T5KKN6"/>
<name>A0A1T5KKN6_9MICO</name>
<protein>
    <recommendedName>
        <fullName evidence="1">YlxR domain-containing protein</fullName>
    </recommendedName>
</protein>
<dbReference type="STRING" id="123320.SAMN06309945_2355"/>
<dbReference type="OrthoDB" id="5244965at2"/>
<feature type="domain" description="YlxR" evidence="1">
    <location>
        <begin position="5"/>
        <end position="67"/>
    </location>
</feature>
<dbReference type="PANTHER" id="PTHR34215:SF1">
    <property type="entry name" value="YLXR DOMAIN-CONTAINING PROTEIN"/>
    <property type="match status" value="1"/>
</dbReference>
<evidence type="ECO:0000313" key="2">
    <source>
        <dbReference type="EMBL" id="SKC64297.1"/>
    </source>
</evidence>
<dbReference type="Proteomes" id="UP000190857">
    <property type="component" value="Unassembled WGS sequence"/>
</dbReference>
<dbReference type="InterPro" id="IPR035931">
    <property type="entry name" value="YlxR-like_sf"/>
</dbReference>
<evidence type="ECO:0000313" key="3">
    <source>
        <dbReference type="Proteomes" id="UP000190857"/>
    </source>
</evidence>
<organism evidence="2 3">
    <name type="scientific">Okibacterium fritillariae</name>
    <dbReference type="NCBI Taxonomy" id="123320"/>
    <lineage>
        <taxon>Bacteria</taxon>
        <taxon>Bacillati</taxon>
        <taxon>Actinomycetota</taxon>
        <taxon>Actinomycetes</taxon>
        <taxon>Micrococcales</taxon>
        <taxon>Microbacteriaceae</taxon>
        <taxon>Okibacterium</taxon>
    </lineage>
</organism>
<dbReference type="Pfam" id="PF04296">
    <property type="entry name" value="YlxR"/>
    <property type="match status" value="1"/>
</dbReference>
<dbReference type="PANTHER" id="PTHR34215">
    <property type="entry name" value="BLL0784 PROTEIN"/>
    <property type="match status" value="1"/>
</dbReference>
<keyword evidence="3" id="KW-1185">Reference proteome</keyword>
<reference evidence="2 3" key="1">
    <citation type="submission" date="2017-02" db="EMBL/GenBank/DDBJ databases">
        <authorList>
            <person name="Peterson S.W."/>
        </authorList>
    </citation>
    <scope>NUCLEOTIDE SEQUENCE [LARGE SCALE GENOMIC DNA]</scope>
    <source>
        <strain evidence="2 3">VKM Ac-2059</strain>
    </source>
</reference>
<dbReference type="Gene3D" id="3.30.1230.10">
    <property type="entry name" value="YlxR-like"/>
    <property type="match status" value="1"/>
</dbReference>
<dbReference type="SUPFAM" id="SSF64376">
    <property type="entry name" value="YlxR-like"/>
    <property type="match status" value="1"/>
</dbReference>
<dbReference type="InterPro" id="IPR007393">
    <property type="entry name" value="YlxR_dom"/>
</dbReference>
<proteinExistence type="predicted"/>
<accession>A0A1T5KKN6</accession>
<dbReference type="RefSeq" id="WP_077055405.1">
    <property type="nucleotide sequence ID" value="NZ_FUZP01000002.1"/>
</dbReference>
<evidence type="ECO:0000259" key="1">
    <source>
        <dbReference type="Pfam" id="PF04296"/>
    </source>
</evidence>
<gene>
    <name evidence="2" type="ORF">SAMN06309945_2355</name>
</gene>
<dbReference type="InterPro" id="IPR037465">
    <property type="entry name" value="YlxR"/>
</dbReference>
<dbReference type="EMBL" id="FUZP01000002">
    <property type="protein sequence ID" value="SKC64297.1"/>
    <property type="molecule type" value="Genomic_DNA"/>
</dbReference>
<sequence length="81" mass="9061">MEPLRTCVGCRSRAPQTHLLRFVARGTELVVDEAAVLPGRGAWIHPNLDCYHLAEKRRAFGRALRAGNAIDTTHLEKWLNG</sequence>